<dbReference type="GO" id="GO:0016747">
    <property type="term" value="F:acyltransferase activity, transferring groups other than amino-acyl groups"/>
    <property type="evidence" value="ECO:0007669"/>
    <property type="project" value="InterPro"/>
</dbReference>
<keyword evidence="2" id="KW-0808">Transferase</keyword>
<reference evidence="2 3" key="1">
    <citation type="submission" date="2017-07" db="EMBL/GenBank/DDBJ databases">
        <authorList>
            <person name="Sun Z.S."/>
            <person name="Albrecht U."/>
            <person name="Echele G."/>
            <person name="Lee C.C."/>
        </authorList>
    </citation>
    <scope>NUCLEOTIDE SEQUENCE [LARGE SCALE GENOMIC DNA]</scope>
    <source>
        <strain evidence="2 3">DSM 14827</strain>
    </source>
</reference>
<dbReference type="CDD" id="cd04301">
    <property type="entry name" value="NAT_SF"/>
    <property type="match status" value="1"/>
</dbReference>
<dbReference type="RefSeq" id="WP_089342554.1">
    <property type="nucleotide sequence ID" value="NZ_CP067129.1"/>
</dbReference>
<dbReference type="EMBL" id="FZQB01000001">
    <property type="protein sequence ID" value="SNT68644.1"/>
    <property type="molecule type" value="Genomic_DNA"/>
</dbReference>
<protein>
    <submittedName>
        <fullName evidence="2">Acetyltransferase (GNAT) family protein</fullName>
    </submittedName>
</protein>
<sequence length="238" mass="25432">MDPALAAAFHATWPAESVREVGGFHVAHGHGGGDRVNSAYVVGGWRDADIAGVIGLQRDWQQPSRFLVLDEDEPLAATLTALGFQPARATAILQIETARLTGLEIPPVTAFDLWPALAIQKDIWQAGGIGADRLAVMERAARPRTSILGRVDDRAAGAAFVAIHGGVAMVHAVEVQAELRRKGLAGWMMRRAALWAAENGASRLALAVLRSNKPALSLYQTMGFAEASGYRYFTQPSA</sequence>
<evidence type="ECO:0000313" key="2">
    <source>
        <dbReference type="EMBL" id="SNT68644.1"/>
    </source>
</evidence>
<evidence type="ECO:0000313" key="3">
    <source>
        <dbReference type="Proteomes" id="UP000198307"/>
    </source>
</evidence>
<dbReference type="InterPro" id="IPR016181">
    <property type="entry name" value="Acyl_CoA_acyltransferase"/>
</dbReference>
<gene>
    <name evidence="2" type="ORF">SAMN05444959_101203</name>
</gene>
<keyword evidence="3" id="KW-1185">Reference proteome</keyword>
<dbReference type="OrthoDB" id="7301318at2"/>
<accession>A0A239PNB3</accession>
<dbReference type="Pfam" id="PF00583">
    <property type="entry name" value="Acetyltransf_1"/>
    <property type="match status" value="1"/>
</dbReference>
<feature type="domain" description="N-acetyltransferase" evidence="1">
    <location>
        <begin position="103"/>
        <end position="238"/>
    </location>
</feature>
<proteinExistence type="predicted"/>
<dbReference type="InterPro" id="IPR000182">
    <property type="entry name" value="GNAT_dom"/>
</dbReference>
<name>A0A239PNB3_9RHOB</name>
<organism evidence="2 3">
    <name type="scientific">Paracoccus seriniphilus</name>
    <dbReference type="NCBI Taxonomy" id="184748"/>
    <lineage>
        <taxon>Bacteria</taxon>
        <taxon>Pseudomonadati</taxon>
        <taxon>Pseudomonadota</taxon>
        <taxon>Alphaproteobacteria</taxon>
        <taxon>Rhodobacterales</taxon>
        <taxon>Paracoccaceae</taxon>
        <taxon>Paracoccus</taxon>
    </lineage>
</organism>
<dbReference type="Gene3D" id="3.40.630.30">
    <property type="match status" value="1"/>
</dbReference>
<dbReference type="PROSITE" id="PS51186">
    <property type="entry name" value="GNAT"/>
    <property type="match status" value="1"/>
</dbReference>
<dbReference type="SUPFAM" id="SSF55729">
    <property type="entry name" value="Acyl-CoA N-acyltransferases (Nat)"/>
    <property type="match status" value="1"/>
</dbReference>
<dbReference type="Proteomes" id="UP000198307">
    <property type="component" value="Unassembled WGS sequence"/>
</dbReference>
<dbReference type="AlphaFoldDB" id="A0A239PNB3"/>
<evidence type="ECO:0000259" key="1">
    <source>
        <dbReference type="PROSITE" id="PS51186"/>
    </source>
</evidence>